<evidence type="ECO:0000259" key="2">
    <source>
        <dbReference type="PROSITE" id="PS51898"/>
    </source>
</evidence>
<name>A0A368SXS8_9ACTN</name>
<dbReference type="EMBL" id="QEIN01000472">
    <property type="protein sequence ID" value="RCV47653.1"/>
    <property type="molecule type" value="Genomic_DNA"/>
</dbReference>
<reference evidence="3 4" key="1">
    <citation type="submission" date="2018-04" db="EMBL/GenBank/DDBJ databases">
        <title>Novel actinobacteria from marine sediment.</title>
        <authorList>
            <person name="Ng Z.Y."/>
            <person name="Tan G.Y.A."/>
        </authorList>
    </citation>
    <scope>NUCLEOTIDE SEQUENCE [LARGE SCALE GENOMIC DNA]</scope>
    <source>
        <strain evidence="3 4">TPS81</strain>
    </source>
</reference>
<dbReference type="InterPro" id="IPR013762">
    <property type="entry name" value="Integrase-like_cat_sf"/>
</dbReference>
<comment type="caution">
    <text evidence="3">The sequence shown here is derived from an EMBL/GenBank/DDBJ whole genome shotgun (WGS) entry which is preliminary data.</text>
</comment>
<evidence type="ECO:0000313" key="3">
    <source>
        <dbReference type="EMBL" id="RCV47653.1"/>
    </source>
</evidence>
<proteinExistence type="predicted"/>
<dbReference type="GO" id="GO:0003677">
    <property type="term" value="F:DNA binding"/>
    <property type="evidence" value="ECO:0007669"/>
    <property type="project" value="InterPro"/>
</dbReference>
<accession>A0A368SXS8</accession>
<dbReference type="Gene3D" id="1.10.443.10">
    <property type="entry name" value="Intergrase catalytic core"/>
    <property type="match status" value="1"/>
</dbReference>
<dbReference type="GO" id="GO:0006310">
    <property type="term" value="P:DNA recombination"/>
    <property type="evidence" value="ECO:0007669"/>
    <property type="project" value="UniProtKB-KW"/>
</dbReference>
<protein>
    <recommendedName>
        <fullName evidence="2">Tyr recombinase domain-containing protein</fullName>
    </recommendedName>
</protein>
<evidence type="ECO:0000313" key="4">
    <source>
        <dbReference type="Proteomes" id="UP000253318"/>
    </source>
</evidence>
<dbReference type="InterPro" id="IPR011010">
    <property type="entry name" value="DNA_brk_join_enz"/>
</dbReference>
<dbReference type="PROSITE" id="PS51898">
    <property type="entry name" value="TYR_RECOMBINASE"/>
    <property type="match status" value="1"/>
</dbReference>
<gene>
    <name evidence="3" type="ORF">DEF24_26920</name>
</gene>
<organism evidence="3 4">
    <name type="scientific">Marinitenerispora sediminis</name>
    <dbReference type="NCBI Taxonomy" id="1931232"/>
    <lineage>
        <taxon>Bacteria</taxon>
        <taxon>Bacillati</taxon>
        <taxon>Actinomycetota</taxon>
        <taxon>Actinomycetes</taxon>
        <taxon>Streptosporangiales</taxon>
        <taxon>Nocardiopsidaceae</taxon>
        <taxon>Marinitenerispora</taxon>
    </lineage>
</organism>
<dbReference type="AlphaFoldDB" id="A0A368SXS8"/>
<dbReference type="OrthoDB" id="1822491at2"/>
<dbReference type="Proteomes" id="UP000253318">
    <property type="component" value="Unassembled WGS sequence"/>
</dbReference>
<feature type="domain" description="Tyr recombinase" evidence="2">
    <location>
        <begin position="1"/>
        <end position="111"/>
    </location>
</feature>
<dbReference type="SUPFAM" id="SSF56349">
    <property type="entry name" value="DNA breaking-rejoining enzymes"/>
    <property type="match status" value="1"/>
</dbReference>
<sequence length="126" mass="14126">MPVRARRTQRVPEVQQFQLERSHLGALVAPVQGRPAPVPVPGEFHRGPAECRVRPGEDARIHDLCHTAATILYEEGSDLKDIQPALRHTRLQTTVEVYTHFTKKTQLRTANVMDGALSRMNLVASK</sequence>
<keyword evidence="1" id="KW-0233">DNA recombination</keyword>
<evidence type="ECO:0000256" key="1">
    <source>
        <dbReference type="ARBA" id="ARBA00023172"/>
    </source>
</evidence>
<keyword evidence="4" id="KW-1185">Reference proteome</keyword>
<dbReference type="GO" id="GO:0015074">
    <property type="term" value="P:DNA integration"/>
    <property type="evidence" value="ECO:0007669"/>
    <property type="project" value="InterPro"/>
</dbReference>
<dbReference type="InterPro" id="IPR002104">
    <property type="entry name" value="Integrase_catalytic"/>
</dbReference>
<dbReference type="Pfam" id="PF00589">
    <property type="entry name" value="Phage_integrase"/>
    <property type="match status" value="1"/>
</dbReference>